<sequence>ELHLLGLGQSLAVFYVVFLVVGLSLIVHARLGFQDLSPFLSLFSHLVALFIAGCVSGGSPFRYVCHSILFLVSNLIFGFYVVGFHSPSFSLLILCSLFFSLCSLISLHFSSTVVSLVAFHFAMFATPGLFLVSNLSFGFYVVGFHSPSLRLFFFFSCLPWY</sequence>
<dbReference type="EMBL" id="JAGKQM010000019">
    <property type="protein sequence ID" value="KAH0859206.1"/>
    <property type="molecule type" value="Genomic_DNA"/>
</dbReference>
<feature type="transmembrane region" description="Helical" evidence="1">
    <location>
        <begin position="88"/>
        <end position="106"/>
    </location>
</feature>
<accession>A0ABQ7XTJ9</accession>
<feature type="transmembrane region" description="Helical" evidence="1">
    <location>
        <begin position="63"/>
        <end position="82"/>
    </location>
</feature>
<evidence type="ECO:0000313" key="2">
    <source>
        <dbReference type="EMBL" id="KAH0859206.1"/>
    </source>
</evidence>
<keyword evidence="1" id="KW-1133">Transmembrane helix</keyword>
<gene>
    <name evidence="2" type="ORF">HID58_087467</name>
</gene>
<evidence type="ECO:0000256" key="1">
    <source>
        <dbReference type="SAM" id="Phobius"/>
    </source>
</evidence>
<evidence type="ECO:0000313" key="3">
    <source>
        <dbReference type="Proteomes" id="UP000824890"/>
    </source>
</evidence>
<keyword evidence="3" id="KW-1185">Reference proteome</keyword>
<keyword evidence="1" id="KW-0812">Transmembrane</keyword>
<keyword evidence="1" id="KW-0472">Membrane</keyword>
<name>A0ABQ7XTJ9_BRANA</name>
<protein>
    <submittedName>
        <fullName evidence="2">Uncharacterized protein</fullName>
    </submittedName>
</protein>
<feature type="non-terminal residue" evidence="2">
    <location>
        <position position="1"/>
    </location>
</feature>
<proteinExistence type="predicted"/>
<organism evidence="2 3">
    <name type="scientific">Brassica napus</name>
    <name type="common">Rape</name>
    <dbReference type="NCBI Taxonomy" id="3708"/>
    <lineage>
        <taxon>Eukaryota</taxon>
        <taxon>Viridiplantae</taxon>
        <taxon>Streptophyta</taxon>
        <taxon>Embryophyta</taxon>
        <taxon>Tracheophyta</taxon>
        <taxon>Spermatophyta</taxon>
        <taxon>Magnoliopsida</taxon>
        <taxon>eudicotyledons</taxon>
        <taxon>Gunneridae</taxon>
        <taxon>Pentapetalae</taxon>
        <taxon>rosids</taxon>
        <taxon>malvids</taxon>
        <taxon>Brassicales</taxon>
        <taxon>Brassicaceae</taxon>
        <taxon>Brassiceae</taxon>
        <taxon>Brassica</taxon>
    </lineage>
</organism>
<comment type="caution">
    <text evidence="2">The sequence shown here is derived from an EMBL/GenBank/DDBJ whole genome shotgun (WGS) entry which is preliminary data.</text>
</comment>
<reference evidence="2 3" key="1">
    <citation type="submission" date="2021-05" db="EMBL/GenBank/DDBJ databases">
        <title>Genome Assembly of Synthetic Allotetraploid Brassica napus Reveals Homoeologous Exchanges between Subgenomes.</title>
        <authorList>
            <person name="Davis J.T."/>
        </authorList>
    </citation>
    <scope>NUCLEOTIDE SEQUENCE [LARGE SCALE GENOMIC DNA]</scope>
    <source>
        <strain evidence="3">cv. Da-Ae</strain>
        <tissue evidence="2">Seedling</tissue>
    </source>
</reference>
<feature type="transmembrane region" description="Helical" evidence="1">
    <location>
        <begin position="12"/>
        <end position="33"/>
    </location>
</feature>
<feature type="non-terminal residue" evidence="2">
    <location>
        <position position="161"/>
    </location>
</feature>
<feature type="transmembrane region" description="Helical" evidence="1">
    <location>
        <begin position="39"/>
        <end position="56"/>
    </location>
</feature>
<dbReference type="Proteomes" id="UP000824890">
    <property type="component" value="Unassembled WGS sequence"/>
</dbReference>